<dbReference type="InterPro" id="IPR001173">
    <property type="entry name" value="Glyco_trans_2-like"/>
</dbReference>
<comment type="caution">
    <text evidence="2">The sequence shown here is derived from an EMBL/GenBank/DDBJ whole genome shotgun (WGS) entry which is preliminary data.</text>
</comment>
<feature type="non-terminal residue" evidence="2">
    <location>
        <position position="71"/>
    </location>
</feature>
<dbReference type="Proteomes" id="UP000462066">
    <property type="component" value="Unassembled WGS sequence"/>
</dbReference>
<accession>A0A7V8GJT1</accession>
<evidence type="ECO:0000313" key="3">
    <source>
        <dbReference type="Proteomes" id="UP000462066"/>
    </source>
</evidence>
<organism evidence="2 3">
    <name type="scientific">Pseudoxanthomonas broegbernensis</name>
    <dbReference type="NCBI Taxonomy" id="83619"/>
    <lineage>
        <taxon>Bacteria</taxon>
        <taxon>Pseudomonadati</taxon>
        <taxon>Pseudomonadota</taxon>
        <taxon>Gammaproteobacteria</taxon>
        <taxon>Lysobacterales</taxon>
        <taxon>Lysobacteraceae</taxon>
        <taxon>Pseudoxanthomonas</taxon>
    </lineage>
</organism>
<dbReference type="Pfam" id="PF00535">
    <property type="entry name" value="Glycos_transf_2"/>
    <property type="match status" value="1"/>
</dbReference>
<dbReference type="PANTHER" id="PTHR48090:SF7">
    <property type="entry name" value="RFBJ PROTEIN"/>
    <property type="match status" value="1"/>
</dbReference>
<dbReference type="EMBL" id="MWIP01000125">
    <property type="protein sequence ID" value="KAF1682443.1"/>
    <property type="molecule type" value="Genomic_DNA"/>
</dbReference>
<evidence type="ECO:0000259" key="1">
    <source>
        <dbReference type="Pfam" id="PF00535"/>
    </source>
</evidence>
<dbReference type="InterPro" id="IPR050256">
    <property type="entry name" value="Glycosyltransferase_2"/>
</dbReference>
<feature type="domain" description="Glycosyltransferase 2-like" evidence="1">
    <location>
        <begin position="4"/>
        <end position="70"/>
    </location>
</feature>
<dbReference type="SUPFAM" id="SSF53448">
    <property type="entry name" value="Nucleotide-diphospho-sugar transferases"/>
    <property type="match status" value="1"/>
</dbReference>
<proteinExistence type="predicted"/>
<evidence type="ECO:0000313" key="2">
    <source>
        <dbReference type="EMBL" id="KAF1682443.1"/>
    </source>
</evidence>
<sequence>MELTILMPCLNEAETLEICIKKAKAFLASSGVDGEVMIADNGSTDGSQDIARANGAVVVDVPARGYGAALL</sequence>
<gene>
    <name evidence="2" type="ORF">B1992_15545</name>
</gene>
<dbReference type="InterPro" id="IPR029044">
    <property type="entry name" value="Nucleotide-diphossugar_trans"/>
</dbReference>
<dbReference type="Gene3D" id="3.90.550.10">
    <property type="entry name" value="Spore Coat Polysaccharide Biosynthesis Protein SpsA, Chain A"/>
    <property type="match status" value="1"/>
</dbReference>
<dbReference type="AlphaFoldDB" id="A0A7V8GJT1"/>
<name>A0A7V8GJT1_9GAMM</name>
<protein>
    <submittedName>
        <fullName evidence="2">Dolichol-P-glucose synthetase</fullName>
    </submittedName>
</protein>
<reference evidence="2 3" key="1">
    <citation type="submission" date="2017-10" db="EMBL/GenBank/DDBJ databases">
        <title>Whole genome sequencing of Pseudoxanthomonas broegbernensis DSM 12573(T).</title>
        <authorList>
            <person name="Kumar S."/>
            <person name="Bansal K."/>
            <person name="Kaur A."/>
            <person name="Patil P."/>
            <person name="Sharma S."/>
            <person name="Patil P.B."/>
        </authorList>
    </citation>
    <scope>NUCLEOTIDE SEQUENCE [LARGE SCALE GENOMIC DNA]</scope>
    <source>
        <strain evidence="2 3">DSM 12573</strain>
    </source>
</reference>
<dbReference type="PANTHER" id="PTHR48090">
    <property type="entry name" value="UNDECAPRENYL-PHOSPHATE 4-DEOXY-4-FORMAMIDO-L-ARABINOSE TRANSFERASE-RELATED"/>
    <property type="match status" value="1"/>
</dbReference>
<keyword evidence="3" id="KW-1185">Reference proteome</keyword>